<sequence>MSHITPRALQMAALAFVRRQPEAFGNTNTNQGSGVPGVAGLLRAVVKAVVVDGVSYDLSGWVGEDRDLGGLVAGLGAGGGGQDDAAVGRGAVDAASSTAAAGDAGTGSGL</sequence>
<accession>A0AAD4F1H3</accession>
<organism evidence="1 2">
    <name type="scientific">Staphylotrichum longicolle</name>
    <dbReference type="NCBI Taxonomy" id="669026"/>
    <lineage>
        <taxon>Eukaryota</taxon>
        <taxon>Fungi</taxon>
        <taxon>Dikarya</taxon>
        <taxon>Ascomycota</taxon>
        <taxon>Pezizomycotina</taxon>
        <taxon>Sordariomycetes</taxon>
        <taxon>Sordariomycetidae</taxon>
        <taxon>Sordariales</taxon>
        <taxon>Chaetomiaceae</taxon>
        <taxon>Staphylotrichum</taxon>
    </lineage>
</organism>
<gene>
    <name evidence="1" type="ORF">NEMBOFW57_000982</name>
</gene>
<name>A0AAD4F1H3_9PEZI</name>
<keyword evidence="2" id="KW-1185">Reference proteome</keyword>
<dbReference type="Proteomes" id="UP001197093">
    <property type="component" value="Unassembled WGS sequence"/>
</dbReference>
<dbReference type="AlphaFoldDB" id="A0AAD4F1H3"/>
<protein>
    <submittedName>
        <fullName evidence="1">Uncharacterized protein</fullName>
    </submittedName>
</protein>
<proteinExistence type="predicted"/>
<dbReference type="EMBL" id="JAHCVI010000001">
    <property type="protein sequence ID" value="KAG7290975.1"/>
    <property type="molecule type" value="Genomic_DNA"/>
</dbReference>
<comment type="caution">
    <text evidence="1">The sequence shown here is derived from an EMBL/GenBank/DDBJ whole genome shotgun (WGS) entry which is preliminary data.</text>
</comment>
<evidence type="ECO:0000313" key="2">
    <source>
        <dbReference type="Proteomes" id="UP001197093"/>
    </source>
</evidence>
<reference evidence="1" key="1">
    <citation type="submission" date="2023-02" db="EMBL/GenBank/DDBJ databases">
        <authorList>
            <person name="Palmer J.M."/>
        </authorList>
    </citation>
    <scope>NUCLEOTIDE SEQUENCE</scope>
    <source>
        <strain evidence="1">FW57</strain>
    </source>
</reference>
<evidence type="ECO:0000313" key="1">
    <source>
        <dbReference type="EMBL" id="KAG7290975.1"/>
    </source>
</evidence>